<sequence length="100" mass="11153">MNVANVVNSFSTTPISLNIGEITWKRGLMSVESVGKSSATIMYFFSIRKPVGKCLATRMYLFSIRKPILQKGLMHAENVKRPSLGSPTSYITRKSIVRTI</sequence>
<protein>
    <submittedName>
        <fullName evidence="1">Uncharacterized protein</fullName>
    </submittedName>
</protein>
<evidence type="ECO:0000313" key="2">
    <source>
        <dbReference type="Proteomes" id="UP001162501"/>
    </source>
</evidence>
<accession>A0AC59YSV8</accession>
<evidence type="ECO:0000313" key="1">
    <source>
        <dbReference type="EMBL" id="CAM9950131.1"/>
    </source>
</evidence>
<dbReference type="EMBL" id="OX596104">
    <property type="protein sequence ID" value="CAM9950131.1"/>
    <property type="molecule type" value="Genomic_DNA"/>
</dbReference>
<gene>
    <name evidence="1" type="ORF">MRATA1EN22A_LOCUS9788</name>
</gene>
<reference evidence="1" key="1">
    <citation type="submission" date="2023-05" db="EMBL/GenBank/DDBJ databases">
        <authorList>
            <consortium name="ELIXIR-Norway"/>
        </authorList>
    </citation>
    <scope>NUCLEOTIDE SEQUENCE</scope>
</reference>
<name>A0AC59YSV8_RANTA</name>
<organism evidence="1 2">
    <name type="scientific">Rangifer tarandus platyrhynchus</name>
    <name type="common">Svalbard reindeer</name>
    <dbReference type="NCBI Taxonomy" id="3082113"/>
    <lineage>
        <taxon>Eukaryota</taxon>
        <taxon>Metazoa</taxon>
        <taxon>Chordata</taxon>
        <taxon>Craniata</taxon>
        <taxon>Vertebrata</taxon>
        <taxon>Euteleostomi</taxon>
        <taxon>Mammalia</taxon>
        <taxon>Eutheria</taxon>
        <taxon>Laurasiatheria</taxon>
        <taxon>Artiodactyla</taxon>
        <taxon>Ruminantia</taxon>
        <taxon>Pecora</taxon>
        <taxon>Cervidae</taxon>
        <taxon>Odocoileinae</taxon>
        <taxon>Rangifer</taxon>
    </lineage>
</organism>
<proteinExistence type="predicted"/>
<reference evidence="1" key="2">
    <citation type="submission" date="2025-03" db="EMBL/GenBank/DDBJ databases">
        <authorList>
            <consortium name="ELIXIR-Norway"/>
            <consortium name="Elixir Norway"/>
        </authorList>
    </citation>
    <scope>NUCLEOTIDE SEQUENCE</scope>
</reference>
<dbReference type="Proteomes" id="UP001162501">
    <property type="component" value="Chromosome 20"/>
</dbReference>